<accession>A0A7S4DVP9</accession>
<organism evidence="2">
    <name type="scientific">Lotharella globosa</name>
    <dbReference type="NCBI Taxonomy" id="91324"/>
    <lineage>
        <taxon>Eukaryota</taxon>
        <taxon>Sar</taxon>
        <taxon>Rhizaria</taxon>
        <taxon>Cercozoa</taxon>
        <taxon>Chlorarachniophyceae</taxon>
        <taxon>Lotharella</taxon>
    </lineage>
</organism>
<feature type="transmembrane region" description="Helical" evidence="1">
    <location>
        <begin position="12"/>
        <end position="38"/>
    </location>
</feature>
<dbReference type="AlphaFoldDB" id="A0A7S4DVP9"/>
<name>A0A7S4DVP9_9EUKA</name>
<protein>
    <submittedName>
        <fullName evidence="2">Uncharacterized protein</fullName>
    </submittedName>
</protein>
<proteinExistence type="predicted"/>
<keyword evidence="1" id="KW-0812">Transmembrane</keyword>
<evidence type="ECO:0000256" key="1">
    <source>
        <dbReference type="SAM" id="Phobius"/>
    </source>
</evidence>
<sequence>MSSLFFLKYRQITMRTSVIVFSAVVNCALLASICYLAFGGAAVEQPQLSAAMVAKTRMANMVVNGANAVAMKGMKAVDYMHKNAAPTDGKFVNTIKESNPALYKNLVRKRDAKTQTKRKTHNISSSRSIFSHCLLLHGNNERETSKETLDSLALTTSCLILVPLRLSLRFLVRFSLCFLFSS</sequence>
<evidence type="ECO:0000313" key="2">
    <source>
        <dbReference type="EMBL" id="CAE0673320.1"/>
    </source>
</evidence>
<gene>
    <name evidence="2" type="ORF">LGLO00237_LOCUS25024</name>
</gene>
<reference evidence="2" key="1">
    <citation type="submission" date="2021-01" db="EMBL/GenBank/DDBJ databases">
        <authorList>
            <person name="Corre E."/>
            <person name="Pelletier E."/>
            <person name="Niang G."/>
            <person name="Scheremetjew M."/>
            <person name="Finn R."/>
            <person name="Kale V."/>
            <person name="Holt S."/>
            <person name="Cochrane G."/>
            <person name="Meng A."/>
            <person name="Brown T."/>
            <person name="Cohen L."/>
        </authorList>
    </citation>
    <scope>NUCLEOTIDE SEQUENCE</scope>
    <source>
        <strain evidence="2">CCCM811</strain>
    </source>
</reference>
<keyword evidence="1" id="KW-0472">Membrane</keyword>
<dbReference type="EMBL" id="HBIV01035055">
    <property type="protein sequence ID" value="CAE0673320.1"/>
    <property type="molecule type" value="Transcribed_RNA"/>
</dbReference>
<keyword evidence="1" id="KW-1133">Transmembrane helix</keyword>